<protein>
    <submittedName>
        <fullName evidence="1">Uncharacterized protein</fullName>
    </submittedName>
</protein>
<organism evidence="1 2">
    <name type="scientific">Paenibacillus ehimensis</name>
    <dbReference type="NCBI Taxonomy" id="79264"/>
    <lineage>
        <taxon>Bacteria</taxon>
        <taxon>Bacillati</taxon>
        <taxon>Bacillota</taxon>
        <taxon>Bacilli</taxon>
        <taxon>Bacillales</taxon>
        <taxon>Paenibacillaceae</taxon>
        <taxon>Paenibacillus</taxon>
    </lineage>
</organism>
<proteinExistence type="predicted"/>
<dbReference type="Proteomes" id="UP001168883">
    <property type="component" value="Unassembled WGS sequence"/>
</dbReference>
<keyword evidence="2" id="KW-1185">Reference proteome</keyword>
<reference evidence="1" key="1">
    <citation type="submission" date="2023-07" db="EMBL/GenBank/DDBJ databases">
        <authorList>
            <person name="Aktuganov G."/>
            <person name="Boyko T."/>
            <person name="Delegan Y."/>
            <person name="Galimzianova N."/>
            <person name="Gilvanova E."/>
            <person name="Korobov V."/>
            <person name="Kuzmina L."/>
            <person name="Melentiev A."/>
            <person name="Milman P."/>
            <person name="Ryabova A."/>
            <person name="Stupak E."/>
            <person name="Yasakov T."/>
            <person name="Zharikova N."/>
            <person name="Zhurenko E."/>
        </authorList>
    </citation>
    <scope>NUCLEOTIDE SEQUENCE</scope>
    <source>
        <strain evidence="1">IB-739</strain>
    </source>
</reference>
<comment type="caution">
    <text evidence="1">The sequence shown here is derived from an EMBL/GenBank/DDBJ whole genome shotgun (WGS) entry which is preliminary data.</text>
</comment>
<name>A0ABT8VLV5_9BACL</name>
<sequence>MEHSKLYHSRIVQQQNNTFVMEGAVYVPLASVEHTEFFGWGLAVRTGLRGSPK</sequence>
<accession>A0ABT8VLV5</accession>
<dbReference type="EMBL" id="JAUMKJ010000088">
    <property type="protein sequence ID" value="MDO3681951.1"/>
    <property type="molecule type" value="Genomic_DNA"/>
</dbReference>
<evidence type="ECO:0000313" key="1">
    <source>
        <dbReference type="EMBL" id="MDO3681951.1"/>
    </source>
</evidence>
<gene>
    <name evidence="1" type="ORF">Q3C12_33695</name>
</gene>
<evidence type="ECO:0000313" key="2">
    <source>
        <dbReference type="Proteomes" id="UP001168883"/>
    </source>
</evidence>
<dbReference type="RefSeq" id="WP_302881461.1">
    <property type="nucleotide sequence ID" value="NZ_JAUMKJ010000088.1"/>
</dbReference>